<evidence type="ECO:0000259" key="10">
    <source>
        <dbReference type="Pfam" id="PF02879"/>
    </source>
</evidence>
<gene>
    <name evidence="12" type="ORF">HF295_02075</name>
</gene>
<name>A0A7L6N3B3_9MOLU</name>
<feature type="domain" description="Alpha-D-phosphohexomutase alpha/beta/alpha" evidence="11">
    <location>
        <begin position="246"/>
        <end position="354"/>
    </location>
</feature>
<dbReference type="InterPro" id="IPR016055">
    <property type="entry name" value="A-D-PHexomutase_a/b/a-I/II/III"/>
</dbReference>
<dbReference type="GO" id="GO:0005975">
    <property type="term" value="P:carbohydrate metabolic process"/>
    <property type="evidence" value="ECO:0007669"/>
    <property type="project" value="InterPro"/>
</dbReference>
<dbReference type="GO" id="GO:0016868">
    <property type="term" value="F:intramolecular phosphotransferase activity"/>
    <property type="evidence" value="ECO:0007669"/>
    <property type="project" value="InterPro"/>
</dbReference>
<reference evidence="12 13" key="1">
    <citation type="submission" date="2020-04" db="EMBL/GenBank/DDBJ databases">
        <authorList>
            <person name="Zheng R.K."/>
            <person name="Sun C.M."/>
        </authorList>
    </citation>
    <scope>NUCLEOTIDE SEQUENCE [LARGE SCALE GENOMIC DNA]</scope>
    <source>
        <strain evidence="13">zrk29</strain>
    </source>
</reference>
<dbReference type="InterPro" id="IPR036900">
    <property type="entry name" value="A-D-PHexomutase_C_sf"/>
</dbReference>
<evidence type="ECO:0000313" key="13">
    <source>
        <dbReference type="Proteomes" id="UP000512167"/>
    </source>
</evidence>
<protein>
    <submittedName>
        <fullName evidence="12">Phosphoglucosamine mutase</fullName>
    </submittedName>
</protein>
<dbReference type="Pfam" id="PF02879">
    <property type="entry name" value="PGM_PMM_II"/>
    <property type="match status" value="1"/>
</dbReference>
<dbReference type="Gene3D" id="3.40.120.10">
    <property type="entry name" value="Alpha-D-Glucose-1,6-Bisphosphate, subunit A, domain 3"/>
    <property type="match status" value="3"/>
</dbReference>
<evidence type="ECO:0000256" key="1">
    <source>
        <dbReference type="ARBA" id="ARBA00001946"/>
    </source>
</evidence>
<keyword evidence="3" id="KW-0597">Phosphoprotein</keyword>
<dbReference type="FunFam" id="3.40.120.10:FF:000003">
    <property type="entry name" value="Phosphoglucosamine mutase"/>
    <property type="match status" value="1"/>
</dbReference>
<dbReference type="PROSITE" id="PS00710">
    <property type="entry name" value="PGM_PMM"/>
    <property type="match status" value="1"/>
</dbReference>
<dbReference type="Pfam" id="PF00408">
    <property type="entry name" value="PGM_PMM_IV"/>
    <property type="match status" value="1"/>
</dbReference>
<dbReference type="PANTHER" id="PTHR43771:SF1">
    <property type="entry name" value="PHOSPHOMANNOMUTASE"/>
    <property type="match status" value="1"/>
</dbReference>
<proteinExistence type="inferred from homology"/>
<comment type="similarity">
    <text evidence="2 7">Belongs to the phosphohexose mutase family.</text>
</comment>
<dbReference type="EMBL" id="CP051151">
    <property type="protein sequence ID" value="QLY39708.1"/>
    <property type="molecule type" value="Genomic_DNA"/>
</dbReference>
<evidence type="ECO:0000256" key="5">
    <source>
        <dbReference type="ARBA" id="ARBA00022842"/>
    </source>
</evidence>
<dbReference type="SUPFAM" id="SSF53738">
    <property type="entry name" value="Phosphoglucomutase, first 3 domains"/>
    <property type="match status" value="3"/>
</dbReference>
<dbReference type="InterPro" id="IPR005843">
    <property type="entry name" value="A-D-PHexomutase_C"/>
</dbReference>
<dbReference type="Pfam" id="PF02878">
    <property type="entry name" value="PGM_PMM_I"/>
    <property type="match status" value="1"/>
</dbReference>
<evidence type="ECO:0000256" key="4">
    <source>
        <dbReference type="ARBA" id="ARBA00022723"/>
    </source>
</evidence>
<dbReference type="Pfam" id="PF02880">
    <property type="entry name" value="PGM_PMM_III"/>
    <property type="match status" value="1"/>
</dbReference>
<evidence type="ECO:0000256" key="6">
    <source>
        <dbReference type="ARBA" id="ARBA00023235"/>
    </source>
</evidence>
<dbReference type="PANTHER" id="PTHR43771">
    <property type="entry name" value="PHOSPHOMANNOMUTASE"/>
    <property type="match status" value="1"/>
</dbReference>
<dbReference type="InterPro" id="IPR005846">
    <property type="entry name" value="A-D-PHexomutase_a/b/a-III"/>
</dbReference>
<dbReference type="SUPFAM" id="SSF55957">
    <property type="entry name" value="Phosphoglucomutase, C-terminal domain"/>
    <property type="match status" value="1"/>
</dbReference>
<sequence length="437" mass="48394">MKYFGTDGIRDKAESIIHHQYGYFIGKALKGIKKDSKTVFIARDTRESGYRIVEDIKKGLFESGINAYDLGVFPTPVLAYFSLSNQTFGIMVTASHNPYTDNGIKVFDKGNKLNSQDEAFIESVIDGDISIDKAKVSGQEKEFKNAFKKYLSLYNGMIEEVDLKIALDLANGAATTTAEKIFSKLSKNICVIANEPDGYNINKDCGSTHLGQLQDLVIKEECDLGIAFDGDADRLMVVDHQGQVCDGDFLIYLFASYLKAHKQLKNKFVALSKMCNIGIIKALNEKDIEVIQTDVGDKYITQAIEEHDGVLGGENSGHIINKLLFETGDGVLNAAFLIKVLQYYKLPLALLKEQVQYYPDKLINLKNIDKTLASHPQVVDIVNKHLCKLAGDGKILVRPSGTEPLIRISASAPSELQVDLIIEEIKNKIEDLAKEGN</sequence>
<dbReference type="PRINTS" id="PR00509">
    <property type="entry name" value="PGMPMM"/>
</dbReference>
<organism evidence="12 13">
    <name type="scientific">Hujiaoplasma nucleasis</name>
    <dbReference type="NCBI Taxonomy" id="2725268"/>
    <lineage>
        <taxon>Bacteria</taxon>
        <taxon>Bacillati</taxon>
        <taxon>Mycoplasmatota</taxon>
        <taxon>Mollicutes</taxon>
        <taxon>Candidatus Izemoplasmatales</taxon>
        <taxon>Hujiaoplasmataceae</taxon>
        <taxon>Hujiaoplasma</taxon>
    </lineage>
</organism>
<comment type="cofactor">
    <cofactor evidence="1">
        <name>Mg(2+)</name>
        <dbReference type="ChEBI" id="CHEBI:18420"/>
    </cofactor>
</comment>
<evidence type="ECO:0000259" key="8">
    <source>
        <dbReference type="Pfam" id="PF00408"/>
    </source>
</evidence>
<evidence type="ECO:0000256" key="7">
    <source>
        <dbReference type="RuleBase" id="RU004326"/>
    </source>
</evidence>
<dbReference type="GO" id="GO:0000287">
    <property type="term" value="F:magnesium ion binding"/>
    <property type="evidence" value="ECO:0007669"/>
    <property type="project" value="InterPro"/>
</dbReference>
<evidence type="ECO:0000313" key="12">
    <source>
        <dbReference type="EMBL" id="QLY39708.1"/>
    </source>
</evidence>
<dbReference type="KEGG" id="tbk:HF295_02075"/>
<dbReference type="Gene3D" id="3.30.310.50">
    <property type="entry name" value="Alpha-D-phosphohexomutase, C-terminal domain"/>
    <property type="match status" value="1"/>
</dbReference>
<evidence type="ECO:0000259" key="9">
    <source>
        <dbReference type="Pfam" id="PF02878"/>
    </source>
</evidence>
<dbReference type="InterPro" id="IPR005844">
    <property type="entry name" value="A-D-PHexomutase_a/b/a-I"/>
</dbReference>
<keyword evidence="13" id="KW-1185">Reference proteome</keyword>
<dbReference type="InterPro" id="IPR005845">
    <property type="entry name" value="A-D-PHexomutase_a/b/a-II"/>
</dbReference>
<feature type="domain" description="Alpha-D-phosphohexomutase alpha/beta/alpha" evidence="9">
    <location>
        <begin position="2"/>
        <end position="126"/>
    </location>
</feature>
<dbReference type="InterPro" id="IPR016066">
    <property type="entry name" value="A-D-PHexomutase_CS"/>
</dbReference>
<evidence type="ECO:0000259" key="11">
    <source>
        <dbReference type="Pfam" id="PF02880"/>
    </source>
</evidence>
<evidence type="ECO:0000256" key="2">
    <source>
        <dbReference type="ARBA" id="ARBA00010231"/>
    </source>
</evidence>
<dbReference type="RefSeq" id="WP_312032188.1">
    <property type="nucleotide sequence ID" value="NZ_CP051151.1"/>
</dbReference>
<dbReference type="AlphaFoldDB" id="A0A7L6N3B3"/>
<dbReference type="Proteomes" id="UP000512167">
    <property type="component" value="Chromosome"/>
</dbReference>
<keyword evidence="5 7" id="KW-0460">Magnesium</keyword>
<keyword evidence="4 7" id="KW-0479">Metal-binding</keyword>
<feature type="domain" description="Alpha-D-phosphohexomutase alpha/beta/alpha" evidence="10">
    <location>
        <begin position="148"/>
        <end position="242"/>
    </location>
</feature>
<feature type="domain" description="Alpha-D-phosphohexomutase C-terminal" evidence="8">
    <location>
        <begin position="364"/>
        <end position="427"/>
    </location>
</feature>
<accession>A0A7L6N3B3</accession>
<dbReference type="InterPro" id="IPR005841">
    <property type="entry name" value="Alpha-D-phosphohexomutase_SF"/>
</dbReference>
<keyword evidence="6" id="KW-0413">Isomerase</keyword>
<evidence type="ECO:0000256" key="3">
    <source>
        <dbReference type="ARBA" id="ARBA00022553"/>
    </source>
</evidence>